<sequence>MPGSSLDTVNDSTRRADLEQLQIRVSRIVDDLKGALDTPLTIMAGGGAWTGTRADAFGADLDGHKAALQTAADTIAGDIAAEVASAPEDPPA</sequence>
<gene>
    <name evidence="1" type="ORF">SAMN04488563_6394</name>
</gene>
<evidence type="ECO:0000313" key="1">
    <source>
        <dbReference type="EMBL" id="SDU82120.1"/>
    </source>
</evidence>
<organism evidence="1 2">
    <name type="scientific">Jiangella alkaliphila</name>
    <dbReference type="NCBI Taxonomy" id="419479"/>
    <lineage>
        <taxon>Bacteria</taxon>
        <taxon>Bacillati</taxon>
        <taxon>Actinomycetota</taxon>
        <taxon>Actinomycetes</taxon>
        <taxon>Jiangellales</taxon>
        <taxon>Jiangellaceae</taxon>
        <taxon>Jiangella</taxon>
    </lineage>
</organism>
<name>A0A1H2LM84_9ACTN</name>
<dbReference type="Proteomes" id="UP000182977">
    <property type="component" value="Chromosome I"/>
</dbReference>
<keyword evidence="2" id="KW-1185">Reference proteome</keyword>
<accession>A0A1H2LM84</accession>
<dbReference type="AlphaFoldDB" id="A0A1H2LM84"/>
<reference evidence="2" key="1">
    <citation type="submission" date="2016-10" db="EMBL/GenBank/DDBJ databases">
        <authorList>
            <person name="Varghese N."/>
            <person name="Submissions S."/>
        </authorList>
    </citation>
    <scope>NUCLEOTIDE SEQUENCE [LARGE SCALE GENOMIC DNA]</scope>
    <source>
        <strain evidence="2">DSM 45079</strain>
    </source>
</reference>
<dbReference type="EMBL" id="LT629791">
    <property type="protein sequence ID" value="SDU82120.1"/>
    <property type="molecule type" value="Genomic_DNA"/>
</dbReference>
<evidence type="ECO:0000313" key="2">
    <source>
        <dbReference type="Proteomes" id="UP000182977"/>
    </source>
</evidence>
<dbReference type="STRING" id="419479.SAMN04488563_6394"/>
<evidence type="ECO:0008006" key="3">
    <source>
        <dbReference type="Google" id="ProtNLM"/>
    </source>
</evidence>
<protein>
    <recommendedName>
        <fullName evidence="3">WXG100 family type VII secretion target</fullName>
    </recommendedName>
</protein>
<proteinExistence type="predicted"/>